<evidence type="ECO:0000256" key="1">
    <source>
        <dbReference type="SAM" id="MobiDB-lite"/>
    </source>
</evidence>
<name>A0ABN8YPN0_RANTA</name>
<reference evidence="2" key="1">
    <citation type="submission" date="2023-04" db="EMBL/GenBank/DDBJ databases">
        <authorList>
            <consortium name="ELIXIR-Norway"/>
        </authorList>
    </citation>
    <scope>NUCLEOTIDE SEQUENCE [LARGE SCALE GENOMIC DNA]</scope>
</reference>
<feature type="compositionally biased region" description="Polar residues" evidence="1">
    <location>
        <begin position="1"/>
        <end position="10"/>
    </location>
</feature>
<keyword evidence="3" id="KW-1185">Reference proteome</keyword>
<feature type="compositionally biased region" description="Pro residues" evidence="1">
    <location>
        <begin position="52"/>
        <end position="72"/>
    </location>
</feature>
<sequence length="165" mass="16733">MGKQTKSLDQPRSSPGSRPRPGDPRPLGARGGPQPGPGSVCKQTDHVAPAARSPPPVPAAPPPRPGATPAPDPTSAAQAGGCRARSEGAGPPGPRGEVGGGTGTGVPRPKRAPRADSTPHAHARHARVSLTRQPAAPSGPRRARLRGDAQQRRTARPDPGPRARS</sequence>
<evidence type="ECO:0000313" key="3">
    <source>
        <dbReference type="Proteomes" id="UP001176941"/>
    </source>
</evidence>
<evidence type="ECO:0000313" key="2">
    <source>
        <dbReference type="EMBL" id="CAI9162537.1"/>
    </source>
</evidence>
<feature type="region of interest" description="Disordered" evidence="1">
    <location>
        <begin position="1"/>
        <end position="165"/>
    </location>
</feature>
<feature type="compositionally biased region" description="Basic and acidic residues" evidence="1">
    <location>
        <begin position="145"/>
        <end position="165"/>
    </location>
</feature>
<gene>
    <name evidence="2" type="ORF">MRATA1EN1_LOCUS11499</name>
</gene>
<accession>A0ABN8YPN0</accession>
<dbReference type="Proteomes" id="UP001176941">
    <property type="component" value="Chromosome 21"/>
</dbReference>
<protein>
    <submittedName>
        <fullName evidence="2">Uncharacterized protein</fullName>
    </submittedName>
</protein>
<dbReference type="EMBL" id="OX459957">
    <property type="protein sequence ID" value="CAI9162537.1"/>
    <property type="molecule type" value="Genomic_DNA"/>
</dbReference>
<organism evidence="2 3">
    <name type="scientific">Rangifer tarandus platyrhynchus</name>
    <name type="common">Svalbard reindeer</name>
    <dbReference type="NCBI Taxonomy" id="3082113"/>
    <lineage>
        <taxon>Eukaryota</taxon>
        <taxon>Metazoa</taxon>
        <taxon>Chordata</taxon>
        <taxon>Craniata</taxon>
        <taxon>Vertebrata</taxon>
        <taxon>Euteleostomi</taxon>
        <taxon>Mammalia</taxon>
        <taxon>Eutheria</taxon>
        <taxon>Laurasiatheria</taxon>
        <taxon>Artiodactyla</taxon>
        <taxon>Ruminantia</taxon>
        <taxon>Pecora</taxon>
        <taxon>Cervidae</taxon>
        <taxon>Odocoileinae</taxon>
        <taxon>Rangifer</taxon>
    </lineage>
</organism>
<proteinExistence type="predicted"/>